<dbReference type="NCBIfam" id="TIGR00639">
    <property type="entry name" value="PurN"/>
    <property type="match status" value="1"/>
</dbReference>
<proteinExistence type="inferred from homology"/>
<dbReference type="GO" id="GO:0006189">
    <property type="term" value="P:'de novo' IMP biosynthetic process"/>
    <property type="evidence" value="ECO:0007669"/>
    <property type="project" value="InterPro"/>
</dbReference>
<sequence length="217" mass="23994">MQRLKYVILKKGVDVKKIAVLVSGRGSNLQAIIDNIESGYIKGAVIALVISDVGGAYALTRAEKHSIKAVHVDPDSFDSKETYEKHIIELLHEVKADLVLLAGYMCVIGSVLLDTYYGRMINIHPALLPAFKGLHAQEQAFNYGVKVSGCTVHFVDSGVDTGPIILQRCVPVLEDDTPDSLADRILVEEHRIYSEAVKLFIEGRLIIEERKVRIKSL</sequence>
<dbReference type="PANTHER" id="PTHR43369">
    <property type="entry name" value="PHOSPHORIBOSYLGLYCINAMIDE FORMYLTRANSFERASE"/>
    <property type="match status" value="1"/>
</dbReference>
<reference evidence="6" key="1">
    <citation type="submission" date="2020-10" db="EMBL/GenBank/DDBJ databases">
        <authorList>
            <person name="Hahn C.J."/>
            <person name="Laso-Perez R."/>
            <person name="Vulcano F."/>
            <person name="Vaziourakis K.-M."/>
            <person name="Stokke R."/>
            <person name="Steen I.H."/>
            <person name="Teske A."/>
            <person name="Boetius A."/>
            <person name="Liebeke M."/>
            <person name="Amann R."/>
            <person name="Knittel K."/>
        </authorList>
    </citation>
    <scope>NUCLEOTIDE SEQUENCE</scope>
    <source>
        <strain evidence="6">Gfbio:e3339647-f889-4370-9287-4fb5cb688e4c:AG392M11_GoMArc1</strain>
    </source>
</reference>
<dbReference type="Pfam" id="PF00551">
    <property type="entry name" value="Formyl_trans_N"/>
    <property type="match status" value="1"/>
</dbReference>
<organism evidence="6 7">
    <name type="scientific">Candidatus Argoarchaeum ethanivorans</name>
    <dbReference type="NCBI Taxonomy" id="2608793"/>
    <lineage>
        <taxon>Archaea</taxon>
        <taxon>Methanobacteriati</taxon>
        <taxon>Methanobacteriota</taxon>
        <taxon>Stenosarchaea group</taxon>
        <taxon>Methanomicrobia</taxon>
        <taxon>Methanosarcinales</taxon>
        <taxon>Methanosarcinales incertae sedis</taxon>
        <taxon>GOM Arc I cluster</taxon>
        <taxon>Candidatus Argoarchaeum</taxon>
    </lineage>
</organism>
<evidence type="ECO:0000259" key="5">
    <source>
        <dbReference type="Pfam" id="PF00551"/>
    </source>
</evidence>
<evidence type="ECO:0000313" key="7">
    <source>
        <dbReference type="Proteomes" id="UP000639006"/>
    </source>
</evidence>
<dbReference type="PANTHER" id="PTHR43369:SF2">
    <property type="entry name" value="PHOSPHORIBOSYLGLYCINAMIDE FORMYLTRANSFERASE"/>
    <property type="match status" value="1"/>
</dbReference>
<dbReference type="CDD" id="cd08645">
    <property type="entry name" value="FMT_core_GART"/>
    <property type="match status" value="1"/>
</dbReference>
<dbReference type="AlphaFoldDB" id="A0A811T6S5"/>
<name>A0A811T6S5_9EURY</name>
<keyword evidence="3 6" id="KW-0808">Transferase</keyword>
<dbReference type="Gene3D" id="3.40.50.170">
    <property type="entry name" value="Formyl transferase, N-terminal domain"/>
    <property type="match status" value="1"/>
</dbReference>
<dbReference type="SUPFAM" id="SSF53328">
    <property type="entry name" value="Formyltransferase"/>
    <property type="match status" value="1"/>
</dbReference>
<evidence type="ECO:0000256" key="3">
    <source>
        <dbReference type="ARBA" id="ARBA00022679"/>
    </source>
</evidence>
<comment type="pathway">
    <text evidence="1">Purine metabolism; IMP biosynthesis via de novo pathway; N(2)-formyl-N(1)-(5-phospho-D-ribosyl)glycinamide from N(1)-(5-phospho-D-ribosyl)glycinamide (10-formyl THF route): step 1/1.</text>
</comment>
<accession>A0A811T6S5</accession>
<dbReference type="InterPro" id="IPR002376">
    <property type="entry name" value="Formyl_transf_N"/>
</dbReference>
<gene>
    <name evidence="6" type="primary">purN</name>
    <name evidence="6" type="ORF">DIAAKJNI_00080</name>
</gene>
<feature type="domain" description="Formyl transferase N-terminal" evidence="5">
    <location>
        <begin position="16"/>
        <end position="197"/>
    </location>
</feature>
<evidence type="ECO:0000256" key="1">
    <source>
        <dbReference type="ARBA" id="ARBA00005054"/>
    </source>
</evidence>
<protein>
    <recommendedName>
        <fullName evidence="2">phosphoribosylglycinamide formyltransferase 1</fullName>
        <ecNumber evidence="2">2.1.2.2</ecNumber>
    </recommendedName>
</protein>
<keyword evidence="4" id="KW-0658">Purine biosynthesis</keyword>
<dbReference type="FunFam" id="3.40.50.170:FF:000007">
    <property type="entry name" value="Phosphoribosylglycinamide formyltransferase"/>
    <property type="match status" value="1"/>
</dbReference>
<dbReference type="EMBL" id="CAJHIQ010000003">
    <property type="protein sequence ID" value="CAD6491303.1"/>
    <property type="molecule type" value="Genomic_DNA"/>
</dbReference>
<dbReference type="EC" id="2.1.2.2" evidence="2"/>
<evidence type="ECO:0000256" key="2">
    <source>
        <dbReference type="ARBA" id="ARBA00012254"/>
    </source>
</evidence>
<comment type="caution">
    <text evidence="6">The sequence shown here is derived from an EMBL/GenBank/DDBJ whole genome shotgun (WGS) entry which is preliminary data.</text>
</comment>
<dbReference type="InterPro" id="IPR004607">
    <property type="entry name" value="GART"/>
</dbReference>
<dbReference type="Proteomes" id="UP000639006">
    <property type="component" value="Unassembled WGS sequence"/>
</dbReference>
<dbReference type="HAMAP" id="MF_01930">
    <property type="entry name" value="PurN"/>
    <property type="match status" value="1"/>
</dbReference>
<evidence type="ECO:0000256" key="4">
    <source>
        <dbReference type="ARBA" id="ARBA00022755"/>
    </source>
</evidence>
<dbReference type="GO" id="GO:0004644">
    <property type="term" value="F:phosphoribosylglycinamide formyltransferase activity"/>
    <property type="evidence" value="ECO:0007669"/>
    <property type="project" value="UniProtKB-EC"/>
</dbReference>
<dbReference type="GO" id="GO:0005737">
    <property type="term" value="C:cytoplasm"/>
    <property type="evidence" value="ECO:0007669"/>
    <property type="project" value="TreeGrafter"/>
</dbReference>
<dbReference type="InterPro" id="IPR036477">
    <property type="entry name" value="Formyl_transf_N_sf"/>
</dbReference>
<evidence type="ECO:0000313" key="6">
    <source>
        <dbReference type="EMBL" id="CAD6491303.1"/>
    </source>
</evidence>